<name>A0A9D4NQ37_DREPO</name>
<feature type="compositionally biased region" description="Basic residues" evidence="1">
    <location>
        <begin position="1"/>
        <end position="15"/>
    </location>
</feature>
<sequence>MAKLKKRLGKKLKKGQGKELKKKSSYEAEKKASYEAEEKAREGGEKKACDKAEDKASDEANKKIDGTTNDTNESVEHIDEPEKDVDRNTLLEYLTILKQNICKKYYCFVCIIMAHGDEVRIFSNVFYIS</sequence>
<gene>
    <name evidence="2" type="ORF">DPMN_022266</name>
</gene>
<dbReference type="EMBL" id="JAIWYP010000001">
    <property type="protein sequence ID" value="KAH3898069.1"/>
    <property type="molecule type" value="Genomic_DNA"/>
</dbReference>
<proteinExistence type="predicted"/>
<evidence type="ECO:0000313" key="3">
    <source>
        <dbReference type="Proteomes" id="UP000828390"/>
    </source>
</evidence>
<organism evidence="2 3">
    <name type="scientific">Dreissena polymorpha</name>
    <name type="common">Zebra mussel</name>
    <name type="synonym">Mytilus polymorpha</name>
    <dbReference type="NCBI Taxonomy" id="45954"/>
    <lineage>
        <taxon>Eukaryota</taxon>
        <taxon>Metazoa</taxon>
        <taxon>Spiralia</taxon>
        <taxon>Lophotrochozoa</taxon>
        <taxon>Mollusca</taxon>
        <taxon>Bivalvia</taxon>
        <taxon>Autobranchia</taxon>
        <taxon>Heteroconchia</taxon>
        <taxon>Euheterodonta</taxon>
        <taxon>Imparidentia</taxon>
        <taxon>Neoheterodontei</taxon>
        <taxon>Myida</taxon>
        <taxon>Dreissenoidea</taxon>
        <taxon>Dreissenidae</taxon>
        <taxon>Dreissena</taxon>
    </lineage>
</organism>
<feature type="compositionally biased region" description="Basic and acidic residues" evidence="1">
    <location>
        <begin position="16"/>
        <end position="65"/>
    </location>
</feature>
<keyword evidence="3" id="KW-1185">Reference proteome</keyword>
<evidence type="ECO:0000313" key="2">
    <source>
        <dbReference type="EMBL" id="KAH3898069.1"/>
    </source>
</evidence>
<evidence type="ECO:0000256" key="1">
    <source>
        <dbReference type="SAM" id="MobiDB-lite"/>
    </source>
</evidence>
<protein>
    <submittedName>
        <fullName evidence="2">Uncharacterized protein</fullName>
    </submittedName>
</protein>
<reference evidence="2" key="1">
    <citation type="journal article" date="2019" name="bioRxiv">
        <title>The Genome of the Zebra Mussel, Dreissena polymorpha: A Resource for Invasive Species Research.</title>
        <authorList>
            <person name="McCartney M.A."/>
            <person name="Auch B."/>
            <person name="Kono T."/>
            <person name="Mallez S."/>
            <person name="Zhang Y."/>
            <person name="Obille A."/>
            <person name="Becker A."/>
            <person name="Abrahante J.E."/>
            <person name="Garbe J."/>
            <person name="Badalamenti J.P."/>
            <person name="Herman A."/>
            <person name="Mangelson H."/>
            <person name="Liachko I."/>
            <person name="Sullivan S."/>
            <person name="Sone E.D."/>
            <person name="Koren S."/>
            <person name="Silverstein K.A.T."/>
            <person name="Beckman K.B."/>
            <person name="Gohl D.M."/>
        </authorList>
    </citation>
    <scope>NUCLEOTIDE SEQUENCE</scope>
    <source>
        <strain evidence="2">Duluth1</strain>
        <tissue evidence="2">Whole animal</tissue>
    </source>
</reference>
<dbReference type="Proteomes" id="UP000828390">
    <property type="component" value="Unassembled WGS sequence"/>
</dbReference>
<reference evidence="2" key="2">
    <citation type="submission" date="2020-11" db="EMBL/GenBank/DDBJ databases">
        <authorList>
            <person name="McCartney M.A."/>
            <person name="Auch B."/>
            <person name="Kono T."/>
            <person name="Mallez S."/>
            <person name="Becker A."/>
            <person name="Gohl D.M."/>
            <person name="Silverstein K.A.T."/>
            <person name="Koren S."/>
            <person name="Bechman K.B."/>
            <person name="Herman A."/>
            <person name="Abrahante J.E."/>
            <person name="Garbe J."/>
        </authorList>
    </citation>
    <scope>NUCLEOTIDE SEQUENCE</scope>
    <source>
        <strain evidence="2">Duluth1</strain>
        <tissue evidence="2">Whole animal</tissue>
    </source>
</reference>
<comment type="caution">
    <text evidence="2">The sequence shown here is derived from an EMBL/GenBank/DDBJ whole genome shotgun (WGS) entry which is preliminary data.</text>
</comment>
<accession>A0A9D4NQ37</accession>
<dbReference type="AlphaFoldDB" id="A0A9D4NQ37"/>
<feature type="region of interest" description="Disordered" evidence="1">
    <location>
        <begin position="1"/>
        <end position="82"/>
    </location>
</feature>